<name>A0ABP9SSQ3_9MICC</name>
<keyword evidence="1" id="KW-1133">Transmembrane helix</keyword>
<gene>
    <name evidence="2" type="ORF">GCM10023346_43570</name>
</gene>
<organism evidence="2 3">
    <name type="scientific">Arthrobacter gyeryongensis</name>
    <dbReference type="NCBI Taxonomy" id="1650592"/>
    <lineage>
        <taxon>Bacteria</taxon>
        <taxon>Bacillati</taxon>
        <taxon>Actinomycetota</taxon>
        <taxon>Actinomycetes</taxon>
        <taxon>Micrococcales</taxon>
        <taxon>Micrococcaceae</taxon>
        <taxon>Arthrobacter</taxon>
    </lineage>
</organism>
<comment type="caution">
    <text evidence="2">The sequence shown here is derived from an EMBL/GenBank/DDBJ whole genome shotgun (WGS) entry which is preliminary data.</text>
</comment>
<keyword evidence="3" id="KW-1185">Reference proteome</keyword>
<protein>
    <recommendedName>
        <fullName evidence="4">DUF4229 domain-containing protein</fullName>
    </recommendedName>
</protein>
<feature type="transmembrane region" description="Helical" evidence="1">
    <location>
        <begin position="7"/>
        <end position="23"/>
    </location>
</feature>
<dbReference type="RefSeq" id="WP_234751376.1">
    <property type="nucleotide sequence ID" value="NZ_BAABKK010000032.1"/>
</dbReference>
<evidence type="ECO:0000313" key="3">
    <source>
        <dbReference type="Proteomes" id="UP001500200"/>
    </source>
</evidence>
<dbReference type="EMBL" id="BAABKK010000032">
    <property type="protein sequence ID" value="GAA5200752.1"/>
    <property type="molecule type" value="Genomic_DNA"/>
</dbReference>
<evidence type="ECO:0000313" key="2">
    <source>
        <dbReference type="EMBL" id="GAA5200752.1"/>
    </source>
</evidence>
<keyword evidence="1" id="KW-0812">Transmembrane</keyword>
<reference evidence="3" key="1">
    <citation type="journal article" date="2019" name="Int. J. Syst. Evol. Microbiol.">
        <title>The Global Catalogue of Microorganisms (GCM) 10K type strain sequencing project: providing services to taxonomists for standard genome sequencing and annotation.</title>
        <authorList>
            <consortium name="The Broad Institute Genomics Platform"/>
            <consortium name="The Broad Institute Genome Sequencing Center for Infectious Disease"/>
            <person name="Wu L."/>
            <person name="Ma J."/>
        </authorList>
    </citation>
    <scope>NUCLEOTIDE SEQUENCE [LARGE SCALE GENOMIC DNA]</scope>
    <source>
        <strain evidence="3">JCM 18514</strain>
    </source>
</reference>
<evidence type="ECO:0008006" key="4">
    <source>
        <dbReference type="Google" id="ProtNLM"/>
    </source>
</evidence>
<accession>A0ABP9SSQ3</accession>
<dbReference type="Proteomes" id="UP001500200">
    <property type="component" value="Unassembled WGS sequence"/>
</dbReference>
<proteinExistence type="predicted"/>
<feature type="transmembrane region" description="Helical" evidence="1">
    <location>
        <begin position="29"/>
        <end position="48"/>
    </location>
</feature>
<keyword evidence="1" id="KW-0472">Membrane</keyword>
<evidence type="ECO:0000256" key="1">
    <source>
        <dbReference type="SAM" id="Phobius"/>
    </source>
</evidence>
<sequence length="70" mass="7766">MSKKVNRAIWGVVGFLLMCWVIYQLLGWIGVLFLVAAGALGAASSIFVNRKAKRDEQIAQFRNRLPDNGS</sequence>